<gene>
    <name evidence="1" type="ORF">C490910_043</name>
    <name evidence="3" type="ORF">CC030809_00038</name>
    <name evidence="2" type="ORF">S420910_043</name>
</gene>
<dbReference type="Proteomes" id="UP000510897">
    <property type="component" value="Segment"/>
</dbReference>
<name>A0A1D8KTM9_9CAUD</name>
<dbReference type="EMBL" id="MT586120">
    <property type="protein sequence ID" value="QLF86094.1"/>
    <property type="molecule type" value="Genomic_DNA"/>
</dbReference>
<evidence type="ECO:0000313" key="6">
    <source>
        <dbReference type="Proteomes" id="UP000510897"/>
    </source>
</evidence>
<evidence type="ECO:0000313" key="2">
    <source>
        <dbReference type="EMBL" id="AOV62233.1"/>
    </source>
</evidence>
<protein>
    <submittedName>
        <fullName evidence="1">Uncharacterized protein</fullName>
    </submittedName>
</protein>
<dbReference type="OrthoDB" id="21979at10239"/>
<evidence type="ECO:0000313" key="4">
    <source>
        <dbReference type="Proteomes" id="UP000203902"/>
    </source>
</evidence>
<evidence type="ECO:0000313" key="5">
    <source>
        <dbReference type="Proteomes" id="UP000226384"/>
    </source>
</evidence>
<proteinExistence type="predicted"/>
<evidence type="ECO:0000313" key="3">
    <source>
        <dbReference type="EMBL" id="QLF86094.1"/>
    </source>
</evidence>
<dbReference type="EMBL" id="KU686213">
    <property type="protein sequence ID" value="AOV62233.1"/>
    <property type="molecule type" value="Genomic_DNA"/>
</dbReference>
<reference evidence="4 5" key="1">
    <citation type="journal article" date="2016" name="Virology">
        <title>The genomic content and context of auxiliary metabolic genes in marine cyanomyoviruses.</title>
        <authorList>
            <person name="Crummett L.T."/>
            <person name="Puxty R.J."/>
            <person name="Weihe C."/>
            <person name="Marston M.F."/>
            <person name="Martiny J.B."/>
        </authorList>
    </citation>
    <scope>NUCLEOTIDE SEQUENCE [LARGE SCALE GENOMIC DNA]</scope>
    <source>
        <strain evidence="1">0910CC49</strain>
        <strain evidence="2">0910SB42</strain>
    </source>
</reference>
<dbReference type="Proteomes" id="UP000226384">
    <property type="component" value="Segment"/>
</dbReference>
<organism evidence="1 4">
    <name type="scientific">Synechococcus phage S-CAM7</name>
    <dbReference type="NCBI Taxonomy" id="1883368"/>
    <lineage>
        <taxon>Viruses</taxon>
        <taxon>Duplodnaviria</taxon>
        <taxon>Heunggongvirae</taxon>
        <taxon>Uroviricota</taxon>
        <taxon>Caudoviricetes</taxon>
        <taxon>Pantevenvirales</taxon>
        <taxon>Kyanoviridae</taxon>
        <taxon>Mazuvirus</taxon>
        <taxon>Mazuvirus scam7</taxon>
    </lineage>
</organism>
<dbReference type="EMBL" id="KU686212">
    <property type="protein sequence ID" value="AOV61967.1"/>
    <property type="molecule type" value="Genomic_DNA"/>
</dbReference>
<keyword evidence="4" id="KW-1185">Reference proteome</keyword>
<dbReference type="RefSeq" id="YP_009322976.1">
    <property type="nucleotide sequence ID" value="NC_031927.1"/>
</dbReference>
<dbReference type="GeneID" id="30308097"/>
<dbReference type="KEGG" id="vg:30308097"/>
<dbReference type="Proteomes" id="UP000203902">
    <property type="component" value="Segment"/>
</dbReference>
<reference evidence="3 6" key="3">
    <citation type="submission" date="2020-07" db="EMBL/GenBank/DDBJ databases">
        <title>Signatures of coevolution in a cyanophage population.</title>
        <authorList>
            <person name="Abebe J."/>
        </authorList>
    </citation>
    <scope>NUCLEOTIDE SEQUENCE [LARGE SCALE GENOMIC DNA]</scope>
    <source>
        <strain evidence="3">0809CC03</strain>
    </source>
</reference>
<sequence>MPVKAPKGYHYEITEHKRNVAAIWLCGGPTYLYNGGETARTIHSFYDYKKKVWFSPINSKKVGQEVHPSNIRPYSSMPLNLNPLMAALMS</sequence>
<reference evidence="3 6" key="2">
    <citation type="submission" date="2020-06" db="EMBL/GenBank/DDBJ databases">
        <authorList>
            <person name="Puxty R.J."/>
            <person name="Weihe C."/>
            <person name="Marston M.F."/>
            <person name="Martiny J.B.H."/>
        </authorList>
    </citation>
    <scope>NUCLEOTIDE SEQUENCE [LARGE SCALE GENOMIC DNA]</scope>
    <source>
        <strain evidence="3">0809CC03</strain>
    </source>
</reference>
<accession>A0A1D8KTM9</accession>
<evidence type="ECO:0000313" key="1">
    <source>
        <dbReference type="EMBL" id="AOV61967.1"/>
    </source>
</evidence>